<feature type="region of interest" description="Disordered" evidence="1">
    <location>
        <begin position="84"/>
        <end position="105"/>
    </location>
</feature>
<dbReference type="Gene3D" id="2.170.140.10">
    <property type="entry name" value="Chitin binding domain"/>
    <property type="match status" value="1"/>
</dbReference>
<dbReference type="Proteomes" id="UP000504635">
    <property type="component" value="Unplaced"/>
</dbReference>
<dbReference type="InterPro" id="IPR002557">
    <property type="entry name" value="Chitin-bd_dom"/>
</dbReference>
<reference evidence="5 6" key="1">
    <citation type="submission" date="2025-04" db="UniProtKB">
        <authorList>
            <consortium name="RefSeq"/>
        </authorList>
    </citation>
    <scope>IDENTIFICATION</scope>
    <source>
        <tissue evidence="5 6">Gonads</tissue>
    </source>
</reference>
<evidence type="ECO:0000256" key="2">
    <source>
        <dbReference type="SAM" id="SignalP"/>
    </source>
</evidence>
<accession>A0A6J2XQ16</accession>
<feature type="chain" id="PRO_5044642858" evidence="2">
    <location>
        <begin position="23"/>
        <end position="105"/>
    </location>
</feature>
<gene>
    <name evidence="5 6" type="primary">LOC115880421</name>
</gene>
<dbReference type="GeneID" id="115880421"/>
<evidence type="ECO:0000313" key="4">
    <source>
        <dbReference type="Proteomes" id="UP000504635"/>
    </source>
</evidence>
<dbReference type="RefSeq" id="XP_030753478.1">
    <property type="nucleotide sequence ID" value="XM_030897618.1"/>
</dbReference>
<dbReference type="PROSITE" id="PS50940">
    <property type="entry name" value="CHIT_BIND_II"/>
    <property type="match status" value="1"/>
</dbReference>
<keyword evidence="4" id="KW-1185">Reference proteome</keyword>
<dbReference type="SUPFAM" id="SSF57625">
    <property type="entry name" value="Invertebrate chitin-binding proteins"/>
    <property type="match status" value="1"/>
</dbReference>
<name>A0A6J2XQ16_SITOR</name>
<dbReference type="InterPro" id="IPR036508">
    <property type="entry name" value="Chitin-bd_dom_sf"/>
</dbReference>
<dbReference type="SMART" id="SM00494">
    <property type="entry name" value="ChtBD2"/>
    <property type="match status" value="1"/>
</dbReference>
<evidence type="ECO:0000256" key="1">
    <source>
        <dbReference type="SAM" id="MobiDB-lite"/>
    </source>
</evidence>
<dbReference type="GO" id="GO:0008061">
    <property type="term" value="F:chitin binding"/>
    <property type="evidence" value="ECO:0007669"/>
    <property type="project" value="InterPro"/>
</dbReference>
<organism evidence="4 5">
    <name type="scientific">Sitophilus oryzae</name>
    <name type="common">Rice weevil</name>
    <name type="synonym">Curculio oryzae</name>
    <dbReference type="NCBI Taxonomy" id="7048"/>
    <lineage>
        <taxon>Eukaryota</taxon>
        <taxon>Metazoa</taxon>
        <taxon>Ecdysozoa</taxon>
        <taxon>Arthropoda</taxon>
        <taxon>Hexapoda</taxon>
        <taxon>Insecta</taxon>
        <taxon>Pterygota</taxon>
        <taxon>Neoptera</taxon>
        <taxon>Endopterygota</taxon>
        <taxon>Coleoptera</taxon>
        <taxon>Polyphaga</taxon>
        <taxon>Cucujiformia</taxon>
        <taxon>Curculionidae</taxon>
        <taxon>Dryophthorinae</taxon>
        <taxon>Sitophilus</taxon>
    </lineage>
</organism>
<evidence type="ECO:0000313" key="6">
    <source>
        <dbReference type="RefSeq" id="XP_030753478.1"/>
    </source>
</evidence>
<keyword evidence="2" id="KW-0732">Signal</keyword>
<proteinExistence type="predicted"/>
<dbReference type="PROSITE" id="PS51257">
    <property type="entry name" value="PROKAR_LIPOPROTEIN"/>
    <property type="match status" value="1"/>
</dbReference>
<dbReference type="RefSeq" id="XP_030753477.1">
    <property type="nucleotide sequence ID" value="XM_030897617.1"/>
</dbReference>
<dbReference type="Pfam" id="PF01607">
    <property type="entry name" value="CBM_14"/>
    <property type="match status" value="1"/>
</dbReference>
<dbReference type="GO" id="GO:0005576">
    <property type="term" value="C:extracellular region"/>
    <property type="evidence" value="ECO:0007669"/>
    <property type="project" value="InterPro"/>
</dbReference>
<dbReference type="KEGG" id="soy:115880421"/>
<feature type="domain" description="Chitin-binding type-2" evidence="3">
    <location>
        <begin position="25"/>
        <end position="83"/>
    </location>
</feature>
<dbReference type="OrthoDB" id="6020543at2759"/>
<protein>
    <submittedName>
        <fullName evidence="5 6">Uncharacterized protein LOC115880421</fullName>
    </submittedName>
</protein>
<feature type="compositionally biased region" description="Low complexity" evidence="1">
    <location>
        <begin position="85"/>
        <end position="105"/>
    </location>
</feature>
<feature type="signal peptide" evidence="2">
    <location>
        <begin position="1"/>
        <end position="22"/>
    </location>
</feature>
<dbReference type="AlphaFoldDB" id="A0A6J2XQ16"/>
<evidence type="ECO:0000259" key="3">
    <source>
        <dbReference type="PROSITE" id="PS50940"/>
    </source>
</evidence>
<evidence type="ECO:0000313" key="5">
    <source>
        <dbReference type="RefSeq" id="XP_030753477.1"/>
    </source>
</evidence>
<sequence length="105" mass="11248">MAFKYTSFLIIGFLLAVSCVLSTRAVTCPTDEDDLSYIEDPTDCSYFYECSNGEATRYQCPAGTYYDPDIVRYLAADGVDCGTRSTTASGSSTTSASSSTTSATF</sequence>